<organism evidence="2 3">
    <name type="scientific">Aquincola agrisoli</name>
    <dbReference type="NCBI Taxonomy" id="3119538"/>
    <lineage>
        <taxon>Bacteria</taxon>
        <taxon>Pseudomonadati</taxon>
        <taxon>Pseudomonadota</taxon>
        <taxon>Betaproteobacteria</taxon>
        <taxon>Burkholderiales</taxon>
        <taxon>Sphaerotilaceae</taxon>
        <taxon>Aquincola</taxon>
    </lineage>
</organism>
<feature type="domain" description="GAF" evidence="1">
    <location>
        <begin position="11"/>
        <end position="105"/>
    </location>
</feature>
<dbReference type="EMBL" id="JAZIBG010000020">
    <property type="protein sequence ID" value="MEF7613833.1"/>
    <property type="molecule type" value="Genomic_DNA"/>
</dbReference>
<gene>
    <name evidence="2" type="ORF">V4F39_07915</name>
</gene>
<dbReference type="AlphaFoldDB" id="A0AAW9QC98"/>
<dbReference type="InterPro" id="IPR003018">
    <property type="entry name" value="GAF"/>
</dbReference>
<accession>A0AAW9QC98</accession>
<dbReference type="InterPro" id="IPR029016">
    <property type="entry name" value="GAF-like_dom_sf"/>
</dbReference>
<dbReference type="Proteomes" id="UP001336250">
    <property type="component" value="Unassembled WGS sequence"/>
</dbReference>
<reference evidence="2 3" key="1">
    <citation type="submission" date="2024-02" db="EMBL/GenBank/DDBJ databases">
        <title>Genome sequence of Aquincola sp. MAHUQ-54.</title>
        <authorList>
            <person name="Huq M.A."/>
        </authorList>
    </citation>
    <scope>NUCLEOTIDE SEQUENCE [LARGE SCALE GENOMIC DNA]</scope>
    <source>
        <strain evidence="2 3">MAHUQ-54</strain>
    </source>
</reference>
<dbReference type="Pfam" id="PF13185">
    <property type="entry name" value="GAF_2"/>
    <property type="match status" value="1"/>
</dbReference>
<dbReference type="RefSeq" id="WP_332288774.1">
    <property type="nucleotide sequence ID" value="NZ_JAZIBG010000020.1"/>
</dbReference>
<proteinExistence type="predicted"/>
<evidence type="ECO:0000259" key="1">
    <source>
        <dbReference type="Pfam" id="PF13185"/>
    </source>
</evidence>
<sequence>MTTTFIRAAEVWAPSDDGQLLEYRAGAFGTARRFEAISQSMCFGRGEGLPGRAWDEGRPQLLRQFDAAHFRRAAAAQAAGFTCAAALPFFTGDVLKAVLVVYCAHGAGAASALELWHQDPRVTTDMTLVDGAYGPGAQTFESISHDTTLPRGVGLPGLAWQRGEGVFMEDITDGTGRFLRAAYASSAGLQRGLALPAGARSAESHVLTFLAGASLPLAQRVERWAPGENRARLHRVEAFSELHGGRSQADASLPLDGAGSIAQAFASGMPAINAHPRSEPGAPAAAAAGIGATALIVVPVQWEDEVSEVVALYL</sequence>
<comment type="caution">
    <text evidence="2">The sequence shown here is derived from an EMBL/GenBank/DDBJ whole genome shotgun (WGS) entry which is preliminary data.</text>
</comment>
<dbReference type="SUPFAM" id="SSF55781">
    <property type="entry name" value="GAF domain-like"/>
    <property type="match status" value="1"/>
</dbReference>
<name>A0AAW9QC98_9BURK</name>
<evidence type="ECO:0000313" key="3">
    <source>
        <dbReference type="Proteomes" id="UP001336250"/>
    </source>
</evidence>
<protein>
    <submittedName>
        <fullName evidence="2">GAF domain-containing protein</fullName>
    </submittedName>
</protein>
<dbReference type="Gene3D" id="3.30.450.40">
    <property type="match status" value="1"/>
</dbReference>
<keyword evidence="3" id="KW-1185">Reference proteome</keyword>
<evidence type="ECO:0000313" key="2">
    <source>
        <dbReference type="EMBL" id="MEF7613833.1"/>
    </source>
</evidence>